<evidence type="ECO:0000256" key="6">
    <source>
        <dbReference type="HAMAP-Rule" id="MF_01251"/>
    </source>
</evidence>
<feature type="binding site" evidence="6">
    <location>
        <position position="307"/>
    </location>
    <ligand>
        <name>[4Fe-4S] cluster</name>
        <dbReference type="ChEBI" id="CHEBI:49883"/>
        <note>4Fe-4S-S-AdoMet</note>
    </ligand>
</feature>
<dbReference type="InterPro" id="IPR058240">
    <property type="entry name" value="rSAM_sf"/>
</dbReference>
<dbReference type="PANTHER" id="PTHR32331:SF0">
    <property type="entry name" value="UPF0313 PROTEIN YGIQ"/>
    <property type="match status" value="1"/>
</dbReference>
<evidence type="ECO:0000313" key="9">
    <source>
        <dbReference type="EMBL" id="SDP10509.1"/>
    </source>
</evidence>
<keyword evidence="2 6" id="KW-0949">S-adenosyl-L-methionine</keyword>
<feature type="domain" description="Radical SAM core" evidence="8">
    <location>
        <begin position="293"/>
        <end position="565"/>
    </location>
</feature>
<dbReference type="GO" id="GO:0003824">
    <property type="term" value="F:catalytic activity"/>
    <property type="evidence" value="ECO:0007669"/>
    <property type="project" value="InterPro"/>
</dbReference>
<dbReference type="Pfam" id="PF08497">
    <property type="entry name" value="Radical_SAM_N"/>
    <property type="match status" value="1"/>
</dbReference>
<dbReference type="InterPro" id="IPR006638">
    <property type="entry name" value="Elp3/MiaA/NifB-like_rSAM"/>
</dbReference>
<dbReference type="SFLD" id="SFLDS00029">
    <property type="entry name" value="Radical_SAM"/>
    <property type="match status" value="1"/>
</dbReference>
<dbReference type="InterPro" id="IPR013704">
    <property type="entry name" value="UPF0313_N"/>
</dbReference>
<dbReference type="RefSeq" id="WP_074571704.1">
    <property type="nucleotide sequence ID" value="NZ_FNJQ01000006.1"/>
</dbReference>
<dbReference type="SMART" id="SM00729">
    <property type="entry name" value="Elp3"/>
    <property type="match status" value="1"/>
</dbReference>
<evidence type="ECO:0000256" key="2">
    <source>
        <dbReference type="ARBA" id="ARBA00022691"/>
    </source>
</evidence>
<dbReference type="NCBIfam" id="TIGR03904">
    <property type="entry name" value="SAM_YgiQ"/>
    <property type="match status" value="1"/>
</dbReference>
<dbReference type="EMBL" id="FNJQ01000006">
    <property type="protein sequence ID" value="SDP10509.1"/>
    <property type="molecule type" value="Genomic_DNA"/>
</dbReference>
<dbReference type="GO" id="GO:0005506">
    <property type="term" value="F:iron ion binding"/>
    <property type="evidence" value="ECO:0007669"/>
    <property type="project" value="UniProtKB-UniRule"/>
</dbReference>
<evidence type="ECO:0000256" key="1">
    <source>
        <dbReference type="ARBA" id="ARBA00022485"/>
    </source>
</evidence>
<dbReference type="InterPro" id="IPR022946">
    <property type="entry name" value="UPF0313"/>
</dbReference>
<organism evidence="9 10">
    <name type="scientific">Selenomonas ruminantium</name>
    <dbReference type="NCBI Taxonomy" id="971"/>
    <lineage>
        <taxon>Bacteria</taxon>
        <taxon>Bacillati</taxon>
        <taxon>Bacillota</taxon>
        <taxon>Negativicutes</taxon>
        <taxon>Selenomonadales</taxon>
        <taxon>Selenomonadaceae</taxon>
        <taxon>Selenomonas</taxon>
    </lineage>
</organism>
<dbReference type="Proteomes" id="UP000182412">
    <property type="component" value="Unassembled WGS sequence"/>
</dbReference>
<dbReference type="OrthoDB" id="9803479at2"/>
<dbReference type="PROSITE" id="PS51918">
    <property type="entry name" value="RADICAL_SAM"/>
    <property type="match status" value="1"/>
</dbReference>
<evidence type="ECO:0000256" key="5">
    <source>
        <dbReference type="ARBA" id="ARBA00023014"/>
    </source>
</evidence>
<feature type="binding site" evidence="6">
    <location>
        <position position="311"/>
    </location>
    <ligand>
        <name>[4Fe-4S] cluster</name>
        <dbReference type="ChEBI" id="CHEBI:49883"/>
        <note>4Fe-4S-S-AdoMet</note>
    </ligand>
</feature>
<dbReference type="Gene3D" id="3.80.30.20">
    <property type="entry name" value="tm_1862 like domain"/>
    <property type="match status" value="1"/>
</dbReference>
<gene>
    <name evidence="9" type="ORF">SAMN05216366_10677</name>
</gene>
<comment type="similarity">
    <text evidence="6">Belongs to the UPF0313 family.</text>
</comment>
<proteinExistence type="inferred from homology"/>
<sequence>MKEFLPISKQDMEERGWEQLDFVFVSGDAYVDHPSFGPAILCRLLEKHGYKVGIIPQPDWHSTRDFDRLGKPRLGFLVSAGNMDSLLNKFTAAKKMRHQDAYSPGGKSGYRPERATIVYCNRLRELYPDVPIIIGGIEASLRRMAHYDYWSNAVRRSILVDSGADLLIFGMGERALLEVAADLQQGVEIGNIQDVQGTCYKVPNMDYVWDHLPLPSYQEVAADKKKFAEAFKVEYLEQDAFRGRRLAQQNDEWCVVQNPPAKPLDEEQMDEIYDLPYMRTWHPIYDKDGGVPAIAEVQFSLLSQRGCFGGCNFCAIISHEGRIIQRRSHESLLREAKILTQQPGFKGYIHDVGGPTANFRRTSCDGQLTRGTCRGKPCLSPIPCQNLVADHSDYIKLLRELRAIPGVKKVFVRSGVRFDYLMLAKDEFLKELCEHHISGQLKIAPEHITDRVTRMMGKSNRKVYESFVDKFTAMNKKLGKKQYLVPYFMSSHPGSQLEDAIELAEFIRDKGYHPQQVQDFIPTPGTLSTCMWYTGIDPLTGEAVYSAKSPEDKLMQRALMQYWLPKNQAIVRKALMKAGRMDLIGYDKKCLVRPAGDRPDKSKNDRSKWSGAEASKLTRQKANGPKNKRTKKVRR</sequence>
<evidence type="ECO:0000256" key="7">
    <source>
        <dbReference type="SAM" id="MobiDB-lite"/>
    </source>
</evidence>
<dbReference type="HAMAP" id="MF_01251">
    <property type="entry name" value="UPF0313"/>
    <property type="match status" value="1"/>
</dbReference>
<feature type="compositionally biased region" description="Basic residues" evidence="7">
    <location>
        <begin position="626"/>
        <end position="635"/>
    </location>
</feature>
<dbReference type="AlphaFoldDB" id="A0A1H0Q1I9"/>
<evidence type="ECO:0000313" key="10">
    <source>
        <dbReference type="Proteomes" id="UP000182412"/>
    </source>
</evidence>
<evidence type="ECO:0000259" key="8">
    <source>
        <dbReference type="PROSITE" id="PS51918"/>
    </source>
</evidence>
<evidence type="ECO:0000256" key="3">
    <source>
        <dbReference type="ARBA" id="ARBA00022723"/>
    </source>
</evidence>
<keyword evidence="5 6" id="KW-0411">Iron-sulfur</keyword>
<dbReference type="InterPro" id="IPR024560">
    <property type="entry name" value="UPF0313_C"/>
</dbReference>
<dbReference type="PANTHER" id="PTHR32331">
    <property type="entry name" value="UPF0313 PROTEIN YGIQ"/>
    <property type="match status" value="1"/>
</dbReference>
<dbReference type="InterPro" id="IPR007197">
    <property type="entry name" value="rSAM"/>
</dbReference>
<dbReference type="GO" id="GO:0051539">
    <property type="term" value="F:4 iron, 4 sulfur cluster binding"/>
    <property type="evidence" value="ECO:0007669"/>
    <property type="project" value="UniProtKB-KW"/>
</dbReference>
<comment type="cofactor">
    <cofactor evidence="6">
        <name>[4Fe-4S] cluster</name>
        <dbReference type="ChEBI" id="CHEBI:49883"/>
    </cofactor>
    <text evidence="6">Binds 1 [4Fe-4S] cluster. The cluster is coordinated with 3 cysteines and an exchangeable S-adenosyl-L-methionine.</text>
</comment>
<feature type="region of interest" description="Disordered" evidence="7">
    <location>
        <begin position="594"/>
        <end position="635"/>
    </location>
</feature>
<protein>
    <submittedName>
        <fullName evidence="9">Uncharacterized radical SAM protein YgiQ</fullName>
    </submittedName>
</protein>
<dbReference type="SFLD" id="SFLDG01069">
    <property type="entry name" value="UPF0313"/>
    <property type="match status" value="1"/>
</dbReference>
<dbReference type="SUPFAM" id="SSF102114">
    <property type="entry name" value="Radical SAM enzymes"/>
    <property type="match status" value="1"/>
</dbReference>
<dbReference type="Pfam" id="PF04055">
    <property type="entry name" value="Radical_SAM"/>
    <property type="match status" value="1"/>
</dbReference>
<keyword evidence="3 6" id="KW-0479">Metal-binding</keyword>
<feature type="binding site" evidence="6">
    <location>
        <position position="314"/>
    </location>
    <ligand>
        <name>[4Fe-4S] cluster</name>
        <dbReference type="ChEBI" id="CHEBI:49883"/>
        <note>4Fe-4S-S-AdoMet</note>
    </ligand>
</feature>
<accession>A0A1H0Q1I9</accession>
<dbReference type="Pfam" id="PF11842">
    <property type="entry name" value="DUF3362"/>
    <property type="match status" value="1"/>
</dbReference>
<feature type="compositionally biased region" description="Basic and acidic residues" evidence="7">
    <location>
        <begin position="594"/>
        <end position="608"/>
    </location>
</feature>
<name>A0A1H0Q1I9_SELRU</name>
<keyword evidence="1 6" id="KW-0004">4Fe-4S</keyword>
<dbReference type="SFLD" id="SFLDG01082">
    <property type="entry name" value="B12-binding_domain_containing"/>
    <property type="match status" value="1"/>
</dbReference>
<keyword evidence="4 6" id="KW-0408">Iron</keyword>
<dbReference type="InterPro" id="IPR023404">
    <property type="entry name" value="rSAM_horseshoe"/>
</dbReference>
<reference evidence="9 10" key="1">
    <citation type="submission" date="2016-10" db="EMBL/GenBank/DDBJ databases">
        <authorList>
            <person name="de Groot N.N."/>
        </authorList>
    </citation>
    <scope>NUCLEOTIDE SEQUENCE [LARGE SCALE GENOMIC DNA]</scope>
    <source>
        <strain evidence="9 10">S137</strain>
    </source>
</reference>
<evidence type="ECO:0000256" key="4">
    <source>
        <dbReference type="ARBA" id="ARBA00023004"/>
    </source>
</evidence>